<evidence type="ECO:0000256" key="11">
    <source>
        <dbReference type="ARBA" id="ARBA00022989"/>
    </source>
</evidence>
<dbReference type="EC" id="2.7.13.3" evidence="3"/>
<dbReference type="CDD" id="cd00075">
    <property type="entry name" value="HATPase"/>
    <property type="match status" value="1"/>
</dbReference>
<keyword evidence="7 14" id="KW-0812">Transmembrane</keyword>
<dbReference type="GO" id="GO:0005886">
    <property type="term" value="C:plasma membrane"/>
    <property type="evidence" value="ECO:0007669"/>
    <property type="project" value="UniProtKB-SubCell"/>
</dbReference>
<evidence type="ECO:0000256" key="4">
    <source>
        <dbReference type="ARBA" id="ARBA00022475"/>
    </source>
</evidence>
<feature type="domain" description="Histidine kinase" evidence="15">
    <location>
        <begin position="270"/>
        <end position="479"/>
    </location>
</feature>
<evidence type="ECO:0000313" key="17">
    <source>
        <dbReference type="Proteomes" id="UP000198648"/>
    </source>
</evidence>
<dbReference type="SMART" id="SM00388">
    <property type="entry name" value="HisKA"/>
    <property type="match status" value="1"/>
</dbReference>
<keyword evidence="6" id="KW-0808">Transferase</keyword>
<keyword evidence="13 14" id="KW-0472">Membrane</keyword>
<evidence type="ECO:0000256" key="1">
    <source>
        <dbReference type="ARBA" id="ARBA00000085"/>
    </source>
</evidence>
<keyword evidence="4" id="KW-1003">Cell membrane</keyword>
<dbReference type="GO" id="GO:0000155">
    <property type="term" value="F:phosphorelay sensor kinase activity"/>
    <property type="evidence" value="ECO:0007669"/>
    <property type="project" value="InterPro"/>
</dbReference>
<evidence type="ECO:0000256" key="10">
    <source>
        <dbReference type="ARBA" id="ARBA00022840"/>
    </source>
</evidence>
<keyword evidence="10" id="KW-0067">ATP-binding</keyword>
<dbReference type="InterPro" id="IPR036097">
    <property type="entry name" value="HisK_dim/P_sf"/>
</dbReference>
<dbReference type="PROSITE" id="PS50109">
    <property type="entry name" value="HIS_KIN"/>
    <property type="match status" value="1"/>
</dbReference>
<keyword evidence="9 16" id="KW-0418">Kinase</keyword>
<dbReference type="SUPFAM" id="SSF47384">
    <property type="entry name" value="Homodimeric domain of signal transducing histidine kinase"/>
    <property type="match status" value="1"/>
</dbReference>
<dbReference type="EMBL" id="FOEI01000008">
    <property type="protein sequence ID" value="SEQ15903.1"/>
    <property type="molecule type" value="Genomic_DNA"/>
</dbReference>
<name>A0A1H9DT21_9FLAO</name>
<organism evidence="16 17">
    <name type="scientific">Flavobacterium urocaniciphilum</name>
    <dbReference type="NCBI Taxonomy" id="1299341"/>
    <lineage>
        <taxon>Bacteria</taxon>
        <taxon>Pseudomonadati</taxon>
        <taxon>Bacteroidota</taxon>
        <taxon>Flavobacteriia</taxon>
        <taxon>Flavobacteriales</taxon>
        <taxon>Flavobacteriaceae</taxon>
        <taxon>Flavobacterium</taxon>
    </lineage>
</organism>
<evidence type="ECO:0000256" key="5">
    <source>
        <dbReference type="ARBA" id="ARBA00022553"/>
    </source>
</evidence>
<evidence type="ECO:0000256" key="2">
    <source>
        <dbReference type="ARBA" id="ARBA00004651"/>
    </source>
</evidence>
<sequence length="479" mass="55454">MRRRIFLAMLFLTTFSTILITIVSLIHFRFEAQEYHEERLSRKENAIKEHIDYILQTTTYPLQTKNIKYIFRERIHELSDIHSLEINFFDLNGKLLLSSKSAFKIDKQVPNISAETLKELQNSTSKRVVVSKPKENDKYVKSSYTYVKDNKFKNLAILNIPYEENSDFYNEEATNFLKRYAQVFVIMFIFSIFLSYLLSSNITKSITQISEKLELTRLNQRNQKLKLQDGNQEINTLIQSYNFMVDKLEESANKLAQSEREHAWREMAKQVAHEIKNPLTPMRLTIQSFTRKFDANDPNINQKLSDFSETLIQQIDTMTTVASAFSNFASMPTQNNVLLNVVPVTRIALEIFHEDFIFFNTTEDEILTSIDKTQLISIVTNLVKNAIQAIPDDQESKSVKVDLTKQESTFTLRIHDNGTGISDEFRDHIFEPKFTTKNSGMGLGLAIIKNIVENYHGSITFETEKGKGTTFIVILPLNK</sequence>
<evidence type="ECO:0000256" key="7">
    <source>
        <dbReference type="ARBA" id="ARBA00022692"/>
    </source>
</evidence>
<dbReference type="InterPro" id="IPR005467">
    <property type="entry name" value="His_kinase_dom"/>
</dbReference>
<evidence type="ECO:0000256" key="8">
    <source>
        <dbReference type="ARBA" id="ARBA00022741"/>
    </source>
</evidence>
<evidence type="ECO:0000256" key="14">
    <source>
        <dbReference type="SAM" id="Phobius"/>
    </source>
</evidence>
<dbReference type="Gene3D" id="1.10.287.130">
    <property type="match status" value="1"/>
</dbReference>
<keyword evidence="8" id="KW-0547">Nucleotide-binding</keyword>
<dbReference type="Gene3D" id="3.30.565.10">
    <property type="entry name" value="Histidine kinase-like ATPase, C-terminal domain"/>
    <property type="match status" value="1"/>
</dbReference>
<dbReference type="PRINTS" id="PR00344">
    <property type="entry name" value="BCTRLSENSOR"/>
</dbReference>
<evidence type="ECO:0000256" key="12">
    <source>
        <dbReference type="ARBA" id="ARBA00023012"/>
    </source>
</evidence>
<keyword evidence="12" id="KW-0902">Two-component regulatory system</keyword>
<keyword evidence="17" id="KW-1185">Reference proteome</keyword>
<dbReference type="InterPro" id="IPR036890">
    <property type="entry name" value="HATPase_C_sf"/>
</dbReference>
<dbReference type="InterPro" id="IPR004358">
    <property type="entry name" value="Sig_transdc_His_kin-like_C"/>
</dbReference>
<accession>A0A1H9DT21</accession>
<dbReference type="GO" id="GO:0005524">
    <property type="term" value="F:ATP binding"/>
    <property type="evidence" value="ECO:0007669"/>
    <property type="project" value="UniProtKB-KW"/>
</dbReference>
<gene>
    <name evidence="16" type="ORF">SAMN05444005_10820</name>
</gene>
<dbReference type="Gene3D" id="6.10.340.10">
    <property type="match status" value="1"/>
</dbReference>
<evidence type="ECO:0000256" key="3">
    <source>
        <dbReference type="ARBA" id="ARBA00012438"/>
    </source>
</evidence>
<protein>
    <recommendedName>
        <fullName evidence="3">histidine kinase</fullName>
        <ecNumber evidence="3">2.7.13.3</ecNumber>
    </recommendedName>
</protein>
<keyword evidence="11 14" id="KW-1133">Transmembrane helix</keyword>
<dbReference type="Proteomes" id="UP000198648">
    <property type="component" value="Unassembled WGS sequence"/>
</dbReference>
<dbReference type="SMART" id="SM00387">
    <property type="entry name" value="HATPase_c"/>
    <property type="match status" value="1"/>
</dbReference>
<evidence type="ECO:0000259" key="15">
    <source>
        <dbReference type="PROSITE" id="PS50109"/>
    </source>
</evidence>
<reference evidence="16 17" key="1">
    <citation type="submission" date="2016-10" db="EMBL/GenBank/DDBJ databases">
        <authorList>
            <person name="de Groot N.N."/>
        </authorList>
    </citation>
    <scope>NUCLEOTIDE SEQUENCE [LARGE SCALE GENOMIC DNA]</scope>
    <source>
        <strain evidence="16 17">DSM 27078</strain>
    </source>
</reference>
<evidence type="ECO:0000313" key="16">
    <source>
        <dbReference type="EMBL" id="SEQ15903.1"/>
    </source>
</evidence>
<dbReference type="InterPro" id="IPR003661">
    <property type="entry name" value="HisK_dim/P_dom"/>
</dbReference>
<dbReference type="CDD" id="cd00082">
    <property type="entry name" value="HisKA"/>
    <property type="match status" value="1"/>
</dbReference>
<feature type="transmembrane region" description="Helical" evidence="14">
    <location>
        <begin position="6"/>
        <end position="30"/>
    </location>
</feature>
<dbReference type="STRING" id="1299341.SAMN05444005_10820"/>
<dbReference type="Pfam" id="PF00512">
    <property type="entry name" value="HisKA"/>
    <property type="match status" value="1"/>
</dbReference>
<comment type="catalytic activity">
    <reaction evidence="1">
        <text>ATP + protein L-histidine = ADP + protein N-phospho-L-histidine.</text>
        <dbReference type="EC" id="2.7.13.3"/>
    </reaction>
</comment>
<dbReference type="AlphaFoldDB" id="A0A1H9DT21"/>
<dbReference type="InterPro" id="IPR003594">
    <property type="entry name" value="HATPase_dom"/>
</dbReference>
<evidence type="ECO:0000256" key="13">
    <source>
        <dbReference type="ARBA" id="ARBA00023136"/>
    </source>
</evidence>
<feature type="transmembrane region" description="Helical" evidence="14">
    <location>
        <begin position="180"/>
        <end position="198"/>
    </location>
</feature>
<evidence type="ECO:0000256" key="6">
    <source>
        <dbReference type="ARBA" id="ARBA00022679"/>
    </source>
</evidence>
<proteinExistence type="predicted"/>
<dbReference type="InterPro" id="IPR050398">
    <property type="entry name" value="HssS/ArlS-like"/>
</dbReference>
<dbReference type="PANTHER" id="PTHR45528">
    <property type="entry name" value="SENSOR HISTIDINE KINASE CPXA"/>
    <property type="match status" value="1"/>
</dbReference>
<evidence type="ECO:0000256" key="9">
    <source>
        <dbReference type="ARBA" id="ARBA00022777"/>
    </source>
</evidence>
<dbReference type="SUPFAM" id="SSF55874">
    <property type="entry name" value="ATPase domain of HSP90 chaperone/DNA topoisomerase II/histidine kinase"/>
    <property type="match status" value="1"/>
</dbReference>
<dbReference type="PANTHER" id="PTHR45528:SF1">
    <property type="entry name" value="SENSOR HISTIDINE KINASE CPXA"/>
    <property type="match status" value="1"/>
</dbReference>
<comment type="subcellular location">
    <subcellularLocation>
        <location evidence="2">Cell membrane</location>
        <topology evidence="2">Multi-pass membrane protein</topology>
    </subcellularLocation>
</comment>
<dbReference type="Pfam" id="PF02518">
    <property type="entry name" value="HATPase_c"/>
    <property type="match status" value="1"/>
</dbReference>
<keyword evidence="5" id="KW-0597">Phosphoprotein</keyword>